<comment type="caution">
    <text evidence="6">The sequence shown here is derived from an EMBL/GenBank/DDBJ whole genome shotgun (WGS) entry which is preliminary data.</text>
</comment>
<feature type="domain" description="HTH crp-type" evidence="5">
    <location>
        <begin position="150"/>
        <end position="216"/>
    </location>
</feature>
<keyword evidence="1" id="KW-0805">Transcription regulation</keyword>
<dbReference type="InterPro" id="IPR018490">
    <property type="entry name" value="cNMP-bd_dom_sf"/>
</dbReference>
<evidence type="ECO:0000259" key="5">
    <source>
        <dbReference type="PROSITE" id="PS51063"/>
    </source>
</evidence>
<dbReference type="PROSITE" id="PS51063">
    <property type="entry name" value="HTH_CRP_2"/>
    <property type="match status" value="1"/>
</dbReference>
<reference evidence="6 7" key="1">
    <citation type="submission" date="2020-04" db="EMBL/GenBank/DDBJ databases">
        <title>Draft genome of Leeia sp. IMCC25680.</title>
        <authorList>
            <person name="Song J."/>
            <person name="Cho J.-C."/>
        </authorList>
    </citation>
    <scope>NUCLEOTIDE SEQUENCE [LARGE SCALE GENOMIC DNA]</scope>
    <source>
        <strain evidence="6 7">IMCC25680</strain>
    </source>
</reference>
<dbReference type="Pfam" id="PF13545">
    <property type="entry name" value="HTH_Crp_2"/>
    <property type="match status" value="1"/>
</dbReference>
<evidence type="ECO:0000256" key="2">
    <source>
        <dbReference type="ARBA" id="ARBA00023125"/>
    </source>
</evidence>
<dbReference type="InterPro" id="IPR000595">
    <property type="entry name" value="cNMP-bd_dom"/>
</dbReference>
<evidence type="ECO:0000256" key="3">
    <source>
        <dbReference type="ARBA" id="ARBA00023163"/>
    </source>
</evidence>
<evidence type="ECO:0000313" key="6">
    <source>
        <dbReference type="EMBL" id="NLR73658.1"/>
    </source>
</evidence>
<proteinExistence type="predicted"/>
<feature type="domain" description="Cyclic nucleotide-binding" evidence="4">
    <location>
        <begin position="16"/>
        <end position="136"/>
    </location>
</feature>
<dbReference type="InterPro" id="IPR050397">
    <property type="entry name" value="Env_Response_Regulators"/>
</dbReference>
<dbReference type="GO" id="GO:0005829">
    <property type="term" value="C:cytosol"/>
    <property type="evidence" value="ECO:0007669"/>
    <property type="project" value="TreeGrafter"/>
</dbReference>
<dbReference type="PROSITE" id="PS50042">
    <property type="entry name" value="CNMP_BINDING_3"/>
    <property type="match status" value="1"/>
</dbReference>
<dbReference type="InterPro" id="IPR036388">
    <property type="entry name" value="WH-like_DNA-bd_sf"/>
</dbReference>
<dbReference type="InterPro" id="IPR012318">
    <property type="entry name" value="HTH_CRP"/>
</dbReference>
<dbReference type="AlphaFoldDB" id="A0A847S9D5"/>
<dbReference type="Proteomes" id="UP000587991">
    <property type="component" value="Unassembled WGS sequence"/>
</dbReference>
<dbReference type="GO" id="GO:0003700">
    <property type="term" value="F:DNA-binding transcription factor activity"/>
    <property type="evidence" value="ECO:0007669"/>
    <property type="project" value="TreeGrafter"/>
</dbReference>
<protein>
    <submittedName>
        <fullName evidence="6">Crp/Fnr family transcriptional regulator</fullName>
    </submittedName>
</protein>
<dbReference type="SUPFAM" id="SSF46785">
    <property type="entry name" value="Winged helix' DNA-binding domain"/>
    <property type="match status" value="1"/>
</dbReference>
<dbReference type="SMART" id="SM00100">
    <property type="entry name" value="cNMP"/>
    <property type="match status" value="1"/>
</dbReference>
<dbReference type="EMBL" id="JABAIM010000001">
    <property type="protein sequence ID" value="NLR73658.1"/>
    <property type="molecule type" value="Genomic_DNA"/>
</dbReference>
<dbReference type="PANTHER" id="PTHR24567:SF68">
    <property type="entry name" value="DNA-BINDING TRANSCRIPTIONAL DUAL REGULATOR CRP"/>
    <property type="match status" value="1"/>
</dbReference>
<keyword evidence="2" id="KW-0238">DNA-binding</keyword>
<evidence type="ECO:0000256" key="1">
    <source>
        <dbReference type="ARBA" id="ARBA00023015"/>
    </source>
</evidence>
<keyword evidence="3" id="KW-0804">Transcription</keyword>
<sequence length="228" mass="25166">MVPKLDVPSLLGHLNLFAQLDEKSLARLAERSQQVRVPRHAFVFHRGDPASGLYVVAVGRVKLSIPAANGQEKVIEFFGSGQAFGEAMMFIEQPYMVQAQALEDCLLLWVSKQDVLAVIDRQPAFARSLLTGMAARLHTLMQDIEMVSLHSASQRLIHYLLNLPCESGLLTLPVNKNVVASKLGLTPETLSRLLHQFSDAGIITVRGRKVTLHSRDALQAREASPMTH</sequence>
<evidence type="ECO:0000259" key="4">
    <source>
        <dbReference type="PROSITE" id="PS50042"/>
    </source>
</evidence>
<keyword evidence="7" id="KW-1185">Reference proteome</keyword>
<dbReference type="PANTHER" id="PTHR24567">
    <property type="entry name" value="CRP FAMILY TRANSCRIPTIONAL REGULATORY PROTEIN"/>
    <property type="match status" value="1"/>
</dbReference>
<dbReference type="GO" id="GO:0003677">
    <property type="term" value="F:DNA binding"/>
    <property type="evidence" value="ECO:0007669"/>
    <property type="project" value="UniProtKB-KW"/>
</dbReference>
<accession>A0A847S9D5</accession>
<dbReference type="Gene3D" id="1.10.10.10">
    <property type="entry name" value="Winged helix-like DNA-binding domain superfamily/Winged helix DNA-binding domain"/>
    <property type="match status" value="1"/>
</dbReference>
<organism evidence="6 7">
    <name type="scientific">Leeia aquatica</name>
    <dbReference type="NCBI Taxonomy" id="2725557"/>
    <lineage>
        <taxon>Bacteria</taxon>
        <taxon>Pseudomonadati</taxon>
        <taxon>Pseudomonadota</taxon>
        <taxon>Betaproteobacteria</taxon>
        <taxon>Neisseriales</taxon>
        <taxon>Leeiaceae</taxon>
        <taxon>Leeia</taxon>
    </lineage>
</organism>
<dbReference type="SMART" id="SM00419">
    <property type="entry name" value="HTH_CRP"/>
    <property type="match status" value="1"/>
</dbReference>
<dbReference type="Pfam" id="PF00027">
    <property type="entry name" value="cNMP_binding"/>
    <property type="match status" value="1"/>
</dbReference>
<evidence type="ECO:0000313" key="7">
    <source>
        <dbReference type="Proteomes" id="UP000587991"/>
    </source>
</evidence>
<dbReference type="Gene3D" id="2.60.120.10">
    <property type="entry name" value="Jelly Rolls"/>
    <property type="match status" value="1"/>
</dbReference>
<gene>
    <name evidence="6" type="ORF">HF682_00590</name>
</gene>
<dbReference type="SUPFAM" id="SSF51206">
    <property type="entry name" value="cAMP-binding domain-like"/>
    <property type="match status" value="1"/>
</dbReference>
<dbReference type="PRINTS" id="PR00034">
    <property type="entry name" value="HTHCRP"/>
</dbReference>
<dbReference type="CDD" id="cd00038">
    <property type="entry name" value="CAP_ED"/>
    <property type="match status" value="1"/>
</dbReference>
<dbReference type="RefSeq" id="WP_168875325.1">
    <property type="nucleotide sequence ID" value="NZ_JABAIM010000001.1"/>
</dbReference>
<dbReference type="InterPro" id="IPR014710">
    <property type="entry name" value="RmlC-like_jellyroll"/>
</dbReference>
<dbReference type="InterPro" id="IPR036390">
    <property type="entry name" value="WH_DNA-bd_sf"/>
</dbReference>
<name>A0A847S9D5_9NEIS</name>